<evidence type="ECO:0000313" key="5">
    <source>
        <dbReference type="Proteomes" id="UP000000321"/>
    </source>
</evidence>
<dbReference type="Gene3D" id="3.90.1300.10">
    <property type="entry name" value="Amidase signature (AS) domain"/>
    <property type="match status" value="1"/>
</dbReference>
<reference evidence="4 5" key="1">
    <citation type="journal article" date="2008" name="Appl. Environ. Microbiol.">
        <title>Genomic insights into Mn(II) oxidation by the marine alphaproteobacterium Aurantimonas sp. strain SI85-9A1.</title>
        <authorList>
            <person name="Dick G.J."/>
            <person name="Podell S."/>
            <person name="Johnson H.A."/>
            <person name="Rivera-Espinoza Y."/>
            <person name="Bernier-Latmani R."/>
            <person name="McCarthy J.K."/>
            <person name="Torpey J.W."/>
            <person name="Clement B.G."/>
            <person name="Gaasterland T."/>
            <person name="Tebo B.M."/>
        </authorList>
    </citation>
    <scope>NUCLEOTIDE SEQUENCE [LARGE SCALE GENOMIC DNA]</scope>
    <source>
        <strain evidence="4 5">SI85-9A1</strain>
    </source>
</reference>
<dbReference type="EMBL" id="AAPJ01000004">
    <property type="protein sequence ID" value="EAS49490.1"/>
    <property type="molecule type" value="Genomic_DNA"/>
</dbReference>
<evidence type="ECO:0000259" key="3">
    <source>
        <dbReference type="Pfam" id="PF01425"/>
    </source>
</evidence>
<gene>
    <name evidence="4" type="ORF">SI859A1_00142</name>
</gene>
<feature type="region of interest" description="Disordered" evidence="2">
    <location>
        <begin position="115"/>
        <end position="134"/>
    </location>
</feature>
<dbReference type="HOGENOM" id="CLU_009600_0_0_5"/>
<dbReference type="InterPro" id="IPR036928">
    <property type="entry name" value="AS_sf"/>
</dbReference>
<comment type="caution">
    <text evidence="4">The sequence shown here is derived from an EMBL/GenBank/DDBJ whole genome shotgun (WGS) entry which is preliminary data.</text>
</comment>
<evidence type="ECO:0000256" key="1">
    <source>
        <dbReference type="ARBA" id="ARBA00009199"/>
    </source>
</evidence>
<keyword evidence="5" id="KW-1185">Reference proteome</keyword>
<evidence type="ECO:0000313" key="4">
    <source>
        <dbReference type="EMBL" id="EAS49490.1"/>
    </source>
</evidence>
<dbReference type="InterPro" id="IPR000120">
    <property type="entry name" value="Amidase"/>
</dbReference>
<sequence length="430" mass="44071">MANITATAAGIGTAGDTTLGPVGVAYEMAVSSNPALRAFAHLPDRAPATGTSGPLAGLAVGVKDIIDTADMPTGYGSRIDPAHVPAADAWIVSRIRELGGTVLGKTVTTEFAWRSPGATVNPHNSRHTPGGSSSGSAAAVAAGIVPLALGTQTIGSVIRPAAYCGVVGYKPSYGSIPRTGVHPLSWSLDHVGLFARDVATIAKAYGLFAAADPSDPHGDLPAGTAPEPGSATVAAERPRIAVIEPPAWDRVDPHQRALRDRAAAALTAAGATLEPVALDALYVQTLDDIMTVLRVEGRHIYEERVERFPDRTSDHLKALVADGAGISAKAYVAALENQKHLRRAMADHFAGYDAILTVPATGEAPEGLDNTGDPALCAPWTFIGAPAISLPAGFGPNGLPLGIQLVAPWSQDQQLLSVAAFAEATLAAMG</sequence>
<dbReference type="BioCyc" id="AURANTIMONAS:SI859A1_00142-MONOMER"/>
<feature type="domain" description="Amidase" evidence="3">
    <location>
        <begin position="31"/>
        <end position="416"/>
    </location>
</feature>
<dbReference type="InterPro" id="IPR023631">
    <property type="entry name" value="Amidase_dom"/>
</dbReference>
<dbReference type="PANTHER" id="PTHR11895">
    <property type="entry name" value="TRANSAMIDASE"/>
    <property type="match status" value="1"/>
</dbReference>
<dbReference type="Proteomes" id="UP000000321">
    <property type="component" value="Unassembled WGS sequence"/>
</dbReference>
<name>Q1YHT9_AURMS</name>
<dbReference type="GO" id="GO:0003824">
    <property type="term" value="F:catalytic activity"/>
    <property type="evidence" value="ECO:0007669"/>
    <property type="project" value="InterPro"/>
</dbReference>
<dbReference type="SUPFAM" id="SSF75304">
    <property type="entry name" value="Amidase signature (AS) enzymes"/>
    <property type="match status" value="1"/>
</dbReference>
<evidence type="ECO:0000256" key="2">
    <source>
        <dbReference type="SAM" id="MobiDB-lite"/>
    </source>
</evidence>
<dbReference type="RefSeq" id="WP_009208029.1">
    <property type="nucleotide sequence ID" value="NZ_BBWP01000019.1"/>
</dbReference>
<dbReference type="PANTHER" id="PTHR11895:SF151">
    <property type="entry name" value="GLUTAMYL-TRNA(GLN) AMIDOTRANSFERASE SUBUNIT A"/>
    <property type="match status" value="1"/>
</dbReference>
<dbReference type="AlphaFoldDB" id="Q1YHT9"/>
<proteinExistence type="inferred from homology"/>
<dbReference type="Pfam" id="PF01425">
    <property type="entry name" value="Amidase"/>
    <property type="match status" value="1"/>
</dbReference>
<organism evidence="4 5">
    <name type="scientific">Aurantimonas manganoxydans (strain ATCC BAA-1229 / DSM 21871 / SI85-9A1)</name>
    <dbReference type="NCBI Taxonomy" id="287752"/>
    <lineage>
        <taxon>Bacteria</taxon>
        <taxon>Pseudomonadati</taxon>
        <taxon>Pseudomonadota</taxon>
        <taxon>Alphaproteobacteria</taxon>
        <taxon>Hyphomicrobiales</taxon>
        <taxon>Aurantimonadaceae</taxon>
        <taxon>Aurantimonas</taxon>
    </lineage>
</organism>
<protein>
    <submittedName>
        <fullName evidence="4">Amidase</fullName>
    </submittedName>
</protein>
<dbReference type="OrthoDB" id="9814821at2"/>
<comment type="similarity">
    <text evidence="1">Belongs to the amidase family.</text>
</comment>
<accession>Q1YHT9</accession>